<dbReference type="AlphaFoldDB" id="A0AAJ4PAU2"/>
<evidence type="ECO:0000313" key="2">
    <source>
        <dbReference type="EMBL" id="QYA42091.1"/>
    </source>
</evidence>
<dbReference type="Proteomes" id="UP000826802">
    <property type="component" value="Chromosome"/>
</dbReference>
<protein>
    <submittedName>
        <fullName evidence="2">Uncharacterized protein</fullName>
    </submittedName>
</protein>
<sequence length="111" mass="12970">MVRRTVETYLCDVCGDEADGILKLTLNINGTEYNSAHCGLDLCEKHMEIFSEHFLHYGVIKREFKYIKAMYSGIELTNKEKIELIEKIRNKSNEVFSKLNEDIKSYENKEV</sequence>
<proteinExistence type="predicted"/>
<reference evidence="2 3" key="1">
    <citation type="submission" date="2021-07" db="EMBL/GenBank/DDBJ databases">
        <title>Prevalence and characterization of methicillin-resistant Macrococcus spp. in food producing animals and meat in Switzerland in 2019.</title>
        <authorList>
            <person name="Keller J.E."/>
            <person name="Schwendener S."/>
            <person name="Neuenschwander J."/>
            <person name="Overesch G."/>
            <person name="Perreten V."/>
        </authorList>
    </citation>
    <scope>NUCLEOTIDE SEQUENCE [LARGE SCALE GENOMIC DNA]</scope>
    <source>
        <strain evidence="2 3">19Msa0936</strain>
    </source>
</reference>
<accession>A0AAJ4PAU2</accession>
<keyword evidence="3" id="KW-1185">Reference proteome</keyword>
<feature type="coiled-coil region" evidence="1">
    <location>
        <begin position="74"/>
        <end position="109"/>
    </location>
</feature>
<evidence type="ECO:0000256" key="1">
    <source>
        <dbReference type="SAM" id="Coils"/>
    </source>
</evidence>
<evidence type="ECO:0000313" key="3">
    <source>
        <dbReference type="Proteomes" id="UP000826802"/>
    </source>
</evidence>
<dbReference type="RefSeq" id="WP_219502939.1">
    <property type="nucleotide sequence ID" value="NZ_CP079981.1"/>
</dbReference>
<name>A0AAJ4PAU2_9STAP</name>
<dbReference type="EMBL" id="CP079981">
    <property type="protein sequence ID" value="QYA42091.1"/>
    <property type="molecule type" value="Genomic_DNA"/>
</dbReference>
<gene>
    <name evidence="2" type="ORF">KYI11_10900</name>
</gene>
<keyword evidence="1" id="KW-0175">Coiled coil</keyword>
<organism evidence="2 3">
    <name type="scientific">Macrococcoides bohemicum</name>
    <dbReference type="NCBI Taxonomy" id="1903056"/>
    <lineage>
        <taxon>Bacteria</taxon>
        <taxon>Bacillati</taxon>
        <taxon>Bacillota</taxon>
        <taxon>Bacilli</taxon>
        <taxon>Bacillales</taxon>
        <taxon>Staphylococcaceae</taxon>
        <taxon>Macrococcoides</taxon>
    </lineage>
</organism>